<organism evidence="1 2">
    <name type="scientific">Candidatus Marsarchaeota G2 archaeon ECH_B_SAG-C16</name>
    <dbReference type="NCBI Taxonomy" id="1978163"/>
    <lineage>
        <taxon>Archaea</taxon>
        <taxon>Candidatus Marsarchaeota</taxon>
        <taxon>Candidatus Marsarchaeota group 2</taxon>
    </lineage>
</organism>
<sequence>MSGCALIKGHRVFSVLRSYSLEHELGEELLPLLLAHRDVVNRILEELWSHIEWKKRKLPGKKQWRLL</sequence>
<comment type="caution">
    <text evidence="1">The sequence shown here is derived from an EMBL/GenBank/DDBJ whole genome shotgun (WGS) entry which is preliminary data.</text>
</comment>
<evidence type="ECO:0000313" key="2">
    <source>
        <dbReference type="Proteomes" id="UP000240681"/>
    </source>
</evidence>
<accession>A0A2R6B7J3</accession>
<evidence type="ECO:0000313" key="1">
    <source>
        <dbReference type="EMBL" id="PSN94586.1"/>
    </source>
</evidence>
<feature type="non-terminal residue" evidence="1">
    <location>
        <position position="67"/>
    </location>
</feature>
<dbReference type="Proteomes" id="UP000240681">
    <property type="component" value="Unassembled WGS sequence"/>
</dbReference>
<reference evidence="1 2" key="1">
    <citation type="submission" date="2017-04" db="EMBL/GenBank/DDBJ databases">
        <title>Novel microbial lineages endemic to geothermal iron-oxide mats fill important gaps in the evolutionary history of Archaea.</title>
        <authorList>
            <person name="Jay Z.J."/>
            <person name="Beam J.P."/>
            <person name="Dlakic M."/>
            <person name="Rusch D.B."/>
            <person name="Kozubal M.A."/>
            <person name="Inskeep W.P."/>
        </authorList>
    </citation>
    <scope>NUCLEOTIDE SEQUENCE [LARGE SCALE GENOMIC DNA]</scope>
    <source>
        <strain evidence="1">ECH_B_SAG-C16</strain>
    </source>
</reference>
<proteinExistence type="predicted"/>
<dbReference type="EMBL" id="NEXK01000078">
    <property type="protein sequence ID" value="PSN94586.1"/>
    <property type="molecule type" value="Genomic_DNA"/>
</dbReference>
<protein>
    <submittedName>
        <fullName evidence="1">Uncharacterized protein</fullName>
    </submittedName>
</protein>
<dbReference type="AlphaFoldDB" id="A0A2R6B7J3"/>
<name>A0A2R6B7J3_9ARCH</name>
<gene>
    <name evidence="1" type="ORF">B9Q09_03990</name>
</gene>